<evidence type="ECO:0000313" key="6">
    <source>
        <dbReference type="Proteomes" id="UP000297496"/>
    </source>
</evidence>
<name>A0A4Z1CJX8_9ACTN</name>
<evidence type="ECO:0000259" key="4">
    <source>
        <dbReference type="Pfam" id="PF13579"/>
    </source>
</evidence>
<dbReference type="PANTHER" id="PTHR12526:SF624">
    <property type="entry name" value="BLR6297 PROTEIN"/>
    <property type="match status" value="1"/>
</dbReference>
<organism evidence="5 6">
    <name type="scientific">Nocardioides eburneiflavus</name>
    <dbReference type="NCBI Taxonomy" id="2518372"/>
    <lineage>
        <taxon>Bacteria</taxon>
        <taxon>Bacillati</taxon>
        <taxon>Actinomycetota</taxon>
        <taxon>Actinomycetes</taxon>
        <taxon>Propionibacteriales</taxon>
        <taxon>Nocardioidaceae</taxon>
        <taxon>Nocardioides</taxon>
    </lineage>
</organism>
<sequence>MSRSRGVHPSARHVLVVVQNLPVPLDRRVWLECQALRAHGYDVSVICPKGPGDPARQVIDGVHIYKYRPPPEARGLLGYVLEFVYCWVRTAILTRTVWRRQPFQALQACNPPDTYWLLARWWKRRGVRFVFDHHDLNPELFRSRFGEPRSVRERCEMWALTWLERQTFHTADRVISTNESYRDVALRRGGCAPGTVKVVRSGPDTTAMRPLVPQERPADAPYTLAYLGIMGPQDGVDTVLDVMEDLVRTRGRRDVRAVLMGFGDCLEQLRADCTARGLDDVVTFTGRVDRAQIAEHLSTADVGLCPDAKSPLNDVSTMNKTMEYMAYALPSVCFDLVETRVSGGDTVLYAAAGDVTAFTDHVERLLDDEEMRVGLGLRARRRVCDALDWRQQAEVYVSVFRDLLGPVAQVPRPRAGTAVAETGGPAPDQDRDELGRAYVDLDDPAELQAFVRDRGRRRPAEVVRPVPPEVRVPQPATETVASTAR</sequence>
<feature type="region of interest" description="Disordered" evidence="3">
    <location>
        <begin position="449"/>
        <end position="485"/>
    </location>
</feature>
<dbReference type="OrthoDB" id="509705at2"/>
<feature type="domain" description="Glycosyltransferase subfamily 4-like N-terminal" evidence="4">
    <location>
        <begin position="28"/>
        <end position="200"/>
    </location>
</feature>
<gene>
    <name evidence="5" type="ORF">EXE59_08455</name>
</gene>
<comment type="caution">
    <text evidence="5">The sequence shown here is derived from an EMBL/GenBank/DDBJ whole genome shotgun (WGS) entry which is preliminary data.</text>
</comment>
<dbReference type="GO" id="GO:0016757">
    <property type="term" value="F:glycosyltransferase activity"/>
    <property type="evidence" value="ECO:0007669"/>
    <property type="project" value="UniProtKB-KW"/>
</dbReference>
<dbReference type="CDD" id="cd03794">
    <property type="entry name" value="GT4_WbuB-like"/>
    <property type="match status" value="1"/>
</dbReference>
<dbReference type="Pfam" id="PF13579">
    <property type="entry name" value="Glyco_trans_4_4"/>
    <property type="match status" value="1"/>
</dbReference>
<evidence type="ECO:0000256" key="2">
    <source>
        <dbReference type="ARBA" id="ARBA00022679"/>
    </source>
</evidence>
<protein>
    <submittedName>
        <fullName evidence="5">Glycosyltransferase WbuB</fullName>
    </submittedName>
</protein>
<proteinExistence type="predicted"/>
<dbReference type="Pfam" id="PF13692">
    <property type="entry name" value="Glyco_trans_1_4"/>
    <property type="match status" value="1"/>
</dbReference>
<dbReference type="EMBL" id="SRRO01000001">
    <property type="protein sequence ID" value="TGN63980.1"/>
    <property type="molecule type" value="Genomic_DNA"/>
</dbReference>
<dbReference type="Gene3D" id="3.40.50.2000">
    <property type="entry name" value="Glycogen Phosphorylase B"/>
    <property type="match status" value="2"/>
</dbReference>
<dbReference type="PANTHER" id="PTHR12526">
    <property type="entry name" value="GLYCOSYLTRANSFERASE"/>
    <property type="match status" value="1"/>
</dbReference>
<dbReference type="InterPro" id="IPR028098">
    <property type="entry name" value="Glyco_trans_4-like_N"/>
</dbReference>
<dbReference type="Proteomes" id="UP000297496">
    <property type="component" value="Unassembled WGS sequence"/>
</dbReference>
<keyword evidence="1" id="KW-0328">Glycosyltransferase</keyword>
<dbReference type="RefSeq" id="WP_135838510.1">
    <property type="nucleotide sequence ID" value="NZ_SRRO01000001.1"/>
</dbReference>
<feature type="compositionally biased region" description="Polar residues" evidence="3">
    <location>
        <begin position="476"/>
        <end position="485"/>
    </location>
</feature>
<evidence type="ECO:0000313" key="5">
    <source>
        <dbReference type="EMBL" id="TGN63980.1"/>
    </source>
</evidence>
<accession>A0A4Z1CJX8</accession>
<evidence type="ECO:0000256" key="3">
    <source>
        <dbReference type="SAM" id="MobiDB-lite"/>
    </source>
</evidence>
<dbReference type="AlphaFoldDB" id="A0A4Z1CJX8"/>
<dbReference type="SUPFAM" id="SSF53756">
    <property type="entry name" value="UDP-Glycosyltransferase/glycogen phosphorylase"/>
    <property type="match status" value="1"/>
</dbReference>
<keyword evidence="6" id="KW-1185">Reference proteome</keyword>
<keyword evidence="2 5" id="KW-0808">Transferase</keyword>
<evidence type="ECO:0000256" key="1">
    <source>
        <dbReference type="ARBA" id="ARBA00022676"/>
    </source>
</evidence>
<reference evidence="5 6" key="1">
    <citation type="submission" date="2019-04" db="EMBL/GenBank/DDBJ databases">
        <title>Three New Species of Nocardioides, Nocardioides euryhalodurans sp. nov., Nocardioides seonyuensis sp. nov. and Nocardioides eburneoflavus sp. nov. Isolated from Soil.</title>
        <authorList>
            <person name="Roh S.G."/>
            <person name="Lee C."/>
            <person name="Kim M.-K."/>
            <person name="Kim S.B."/>
        </authorList>
    </citation>
    <scope>NUCLEOTIDE SEQUENCE [LARGE SCALE GENOMIC DNA]</scope>
    <source>
        <strain evidence="5 6">MMS17-SY213</strain>
    </source>
</reference>